<organism evidence="2 3">
    <name type="scientific">Campylobacter magnus</name>
    <dbReference type="NCBI Taxonomy" id="3026462"/>
    <lineage>
        <taxon>Bacteria</taxon>
        <taxon>Pseudomonadati</taxon>
        <taxon>Campylobacterota</taxon>
        <taxon>Epsilonproteobacteria</taxon>
        <taxon>Campylobacterales</taxon>
        <taxon>Campylobacteraceae</taxon>
        <taxon>Campylobacter</taxon>
    </lineage>
</organism>
<name>A0ABT8T7F0_9BACT</name>
<keyword evidence="1" id="KW-1133">Transmembrane helix</keyword>
<comment type="caution">
    <text evidence="2">The sequence shown here is derived from an EMBL/GenBank/DDBJ whole genome shotgun (WGS) entry which is preliminary data.</text>
</comment>
<dbReference type="EMBL" id="JAULJQ010000006">
    <property type="protein sequence ID" value="MDO2409612.1"/>
    <property type="molecule type" value="Genomic_DNA"/>
</dbReference>
<sequence length="181" mass="20831">MYFTYIHIIFIILLFIIFCLFGFLLLRGTVRLKKLIITISLLFAGFLASSTIISIIIDDYTKVAKISEVKYQRVLLKESLNFTGIISNVGGFDITSCNINIRITNSPSTLQALTPDLFKQPDRSFLDFFKIKKKEFKISTINENFTIGERLKAKSARPFSLYVRYPTTFKDPKVNYTLTCH</sequence>
<keyword evidence="3" id="KW-1185">Reference proteome</keyword>
<gene>
    <name evidence="2" type="ORF">Q2362_05800</name>
</gene>
<proteinExistence type="predicted"/>
<protein>
    <submittedName>
        <fullName evidence="2">DUF2393 family protein</fullName>
    </submittedName>
</protein>
<dbReference type="Proteomes" id="UP001171111">
    <property type="component" value="Unassembled WGS sequence"/>
</dbReference>
<dbReference type="Pfam" id="PF09624">
    <property type="entry name" value="DUF2393"/>
    <property type="match status" value="1"/>
</dbReference>
<keyword evidence="1" id="KW-0812">Transmembrane</keyword>
<evidence type="ECO:0000313" key="3">
    <source>
        <dbReference type="Proteomes" id="UP001171111"/>
    </source>
</evidence>
<feature type="transmembrane region" description="Helical" evidence="1">
    <location>
        <begin position="6"/>
        <end position="26"/>
    </location>
</feature>
<keyword evidence="1" id="KW-0472">Membrane</keyword>
<dbReference type="RefSeq" id="WP_302244434.1">
    <property type="nucleotide sequence ID" value="NZ_JAULJQ010000006.1"/>
</dbReference>
<evidence type="ECO:0000256" key="1">
    <source>
        <dbReference type="SAM" id="Phobius"/>
    </source>
</evidence>
<feature type="transmembrane region" description="Helical" evidence="1">
    <location>
        <begin position="35"/>
        <end position="57"/>
    </location>
</feature>
<dbReference type="InterPro" id="IPR013417">
    <property type="entry name" value="CHP02588"/>
</dbReference>
<accession>A0ABT8T7F0</accession>
<reference evidence="2 3" key="1">
    <citation type="submission" date="2023-06" db="EMBL/GenBank/DDBJ databases">
        <title>Campylobacter magnum sp. nov., isolated from cecal contents of domestic pigs (Sus scrofa domesticus).</title>
        <authorList>
            <person name="Papic B."/>
            <person name="Gruntar I."/>
        </authorList>
    </citation>
    <scope>NUCLEOTIDE SEQUENCE [LARGE SCALE GENOMIC DNA]</scope>
    <source>
        <strain evidence="3">34484-21</strain>
    </source>
</reference>
<evidence type="ECO:0000313" key="2">
    <source>
        <dbReference type="EMBL" id="MDO2409612.1"/>
    </source>
</evidence>